<gene>
    <name evidence="3" type="ORF">ACJMK2_007356</name>
</gene>
<dbReference type="InterPro" id="IPR013320">
    <property type="entry name" value="ConA-like_dom_sf"/>
</dbReference>
<feature type="domain" description="NHR" evidence="2">
    <location>
        <begin position="1025"/>
        <end position="1188"/>
    </location>
</feature>
<evidence type="ECO:0000313" key="4">
    <source>
        <dbReference type="Proteomes" id="UP001634394"/>
    </source>
</evidence>
<dbReference type="FunFam" id="2.60.120.920:FF:000001">
    <property type="entry name" value="neuralized-like protein 4 isoform X1"/>
    <property type="match status" value="5"/>
</dbReference>
<feature type="domain" description="NHR" evidence="2">
    <location>
        <begin position="4"/>
        <end position="170"/>
    </location>
</feature>
<reference evidence="3 4" key="1">
    <citation type="submission" date="2024-11" db="EMBL/GenBank/DDBJ databases">
        <title>Chromosome-level genome assembly of the freshwater bivalve Anodonta woodiana.</title>
        <authorList>
            <person name="Chen X."/>
        </authorList>
    </citation>
    <scope>NUCLEOTIDE SEQUENCE [LARGE SCALE GENOMIC DNA]</scope>
    <source>
        <strain evidence="3">MN2024</strain>
        <tissue evidence="3">Gills</tissue>
    </source>
</reference>
<dbReference type="EMBL" id="JBJQND010000011">
    <property type="protein sequence ID" value="KAL3861320.1"/>
    <property type="molecule type" value="Genomic_DNA"/>
</dbReference>
<feature type="region of interest" description="Disordered" evidence="1">
    <location>
        <begin position="791"/>
        <end position="814"/>
    </location>
</feature>
<feature type="domain" description="NHR" evidence="2">
    <location>
        <begin position="230"/>
        <end position="397"/>
    </location>
</feature>
<dbReference type="SUPFAM" id="SSF49899">
    <property type="entry name" value="Concanavalin A-like lectins/glucanases"/>
    <property type="match status" value="3"/>
</dbReference>
<feature type="domain" description="NHR" evidence="2">
    <location>
        <begin position="437"/>
        <end position="603"/>
    </location>
</feature>
<evidence type="ECO:0000313" key="3">
    <source>
        <dbReference type="EMBL" id="KAL3861320.1"/>
    </source>
</evidence>
<feature type="domain" description="NHR" evidence="2">
    <location>
        <begin position="622"/>
        <end position="788"/>
    </location>
</feature>
<evidence type="ECO:0000256" key="1">
    <source>
        <dbReference type="SAM" id="MobiDB-lite"/>
    </source>
</evidence>
<dbReference type="Pfam" id="PF07177">
    <property type="entry name" value="Neuralized"/>
    <property type="match status" value="6"/>
</dbReference>
<feature type="domain" description="NHR" evidence="2">
    <location>
        <begin position="820"/>
        <end position="988"/>
    </location>
</feature>
<evidence type="ECO:0000259" key="2">
    <source>
        <dbReference type="PROSITE" id="PS51065"/>
    </source>
</evidence>
<sequence>MANSLRFHNRTGTLVTLSDDNRTAQRNYPTQEFNNGVILSNDTLKDNQIFEVKIDKKVNSWSGSIEIGVTTCDPDSLIFPISATGFREGTWVMSGSSVLKDGHSMIEEYGADLDQLSEGDRVGVMRTAEGELHFFVNGADQGVAASEIPQAVYAVVDMYGKCAQVSIIDPDSTDNRNTVNVLSNEVAHQLANEFLVQLSNHIVNDLATRTTEPVITLDEPIESQNNSNDRLQFHERCGTLVKLSNNHLTAERRRPLDEFNNGVVMTNRPLKNDELFELRLDRLVDKWSGSIEVGVTTHNPSLLDFPATMTNMRSGTIMMSGCGILTNGKGTRREYGQYNLDALAEGDRIGLIRKSSGVLHYYINGHDQGVAATNTPPIVWGVVDLYGMAVKVTILDQNDPGYPGNCRPSLPLERSNIFRQYPDMYDDNFEELAETDRLQFHLRCGSHAAVINNSKTAHRPNALDDFNNGVVLTSRPLHPSELFEVRIDKMVDKWAGSIEIGLTLHSPETLDFPSTMTNIRSGTWMMTGNGVMHNGTTVMDEYGLNLDVLKAGDRVGVLRKPDGTVHFFVNGVDQGVAARNVPEDVYGVIDLYGQAAQATILYPSDSLSTPEIDMSSSVDLDLLRFHSLHGTNASLLNNGRTAIRPNATGEFNDAIIMSNRPLKDNELFEFVIEKMVDRWSGSIEAGVTLIKPEELDFPNTMTDIEHDTWMLSGSAIMQDGSTMRNGYALDLDAIIIGSRIGMMRCSDGTLHFYHNGVDQGMACSDIPPGVYAVVDLYGQCAQVSITSGSGVLPPTENNPLQNQNQDLDHSTSSHLNTEVTHRFSQCAGKNILIKNNGCMATRIRNFNHGLVFSSDPLKKDEIFEVRVEQLSHQWSGSLRIGLTSMAISDTTPVSLIPLSSIDLTLKTTWIVTGSEVKRSGVVIKENYAASLERIEVGTRVGVQRSHDGTMHIYINGEDMGIAASNIPKNVFAVIDLFGMVDSVSVVSNAVMGTESTVSTPTDDSELICHTEVDSDQDKDTSAAPCLQFNSNHGKNIMLCNGRLTAERAASYNQGVVVSCQKLNKNRLFQIRLDQLNPRWSSSLMVGVLSFPPDRFNFPVSALAIKKSCIVVQGDAVYVCGAKIKEHYGPNLDKLHRGHMVGVLVDEENAMHLYVNGVDQGIAMREVSQPCYAIIDLYGQCEKVTIMPEEINAVLQPAPVVMEDREKADLDDVVKEKQQQQQSRSSDVSVIVRNCEYLNICNRIKSQLALPDSYFDPQLNMCFCETCHKIRGDETYIRKGDPPREFAVPFGWCKFMLRISSKAHLLNVAEKWHVGYYGCHMEALRRILDSCDLHSPGETVSGGSLLLPQAPLFTEKTQPDVCAVNPISLSPTLRYAGCNEFAPKNKVIDPKTKKTYYARVAIQAWVKPGSYKIGPQSIQANEPIDPRFSNNELEWSTKERGSTMIQALLIKIE</sequence>
<dbReference type="PANTHER" id="PTHR12429:SF14">
    <property type="entry name" value="NEURALIZED-LIKE PROTEIN 4"/>
    <property type="match status" value="1"/>
</dbReference>
<dbReference type="PANTHER" id="PTHR12429">
    <property type="entry name" value="NEURALIZED"/>
    <property type="match status" value="1"/>
</dbReference>
<dbReference type="SMART" id="SM00588">
    <property type="entry name" value="NEUZ"/>
    <property type="match status" value="6"/>
</dbReference>
<proteinExistence type="predicted"/>
<dbReference type="FunFam" id="2.60.120.920:FF:000014">
    <property type="entry name" value="neuralized-like protein 4 isoform X2"/>
    <property type="match status" value="1"/>
</dbReference>
<comment type="caution">
    <text evidence="3">The sequence shown here is derived from an EMBL/GenBank/DDBJ whole genome shotgun (WGS) entry which is preliminary data.</text>
</comment>
<protein>
    <recommendedName>
        <fullName evidence="2">NHR domain-containing protein</fullName>
    </recommendedName>
</protein>
<dbReference type="InterPro" id="IPR006573">
    <property type="entry name" value="NHR_dom"/>
</dbReference>
<dbReference type="Gene3D" id="2.60.120.920">
    <property type="match status" value="6"/>
</dbReference>
<keyword evidence="4" id="KW-1185">Reference proteome</keyword>
<organism evidence="3 4">
    <name type="scientific">Sinanodonta woodiana</name>
    <name type="common">Chinese pond mussel</name>
    <name type="synonym">Anodonta woodiana</name>
    <dbReference type="NCBI Taxonomy" id="1069815"/>
    <lineage>
        <taxon>Eukaryota</taxon>
        <taxon>Metazoa</taxon>
        <taxon>Spiralia</taxon>
        <taxon>Lophotrochozoa</taxon>
        <taxon>Mollusca</taxon>
        <taxon>Bivalvia</taxon>
        <taxon>Autobranchia</taxon>
        <taxon>Heteroconchia</taxon>
        <taxon>Palaeoheterodonta</taxon>
        <taxon>Unionida</taxon>
        <taxon>Unionoidea</taxon>
        <taxon>Unionidae</taxon>
        <taxon>Unioninae</taxon>
        <taxon>Sinanodonta</taxon>
    </lineage>
</organism>
<dbReference type="InterPro" id="IPR037962">
    <property type="entry name" value="Neuralized"/>
</dbReference>
<dbReference type="PROSITE" id="PS51065">
    <property type="entry name" value="NHR"/>
    <property type="match status" value="6"/>
</dbReference>
<dbReference type="InterPro" id="IPR043136">
    <property type="entry name" value="B30.2/SPRY_sf"/>
</dbReference>
<accession>A0ABD3VIB6</accession>
<name>A0ABD3VIB6_SINWO</name>
<dbReference type="CDD" id="cd12887">
    <property type="entry name" value="SPRY_NHR_like"/>
    <property type="match status" value="6"/>
</dbReference>
<dbReference type="Proteomes" id="UP001634394">
    <property type="component" value="Unassembled WGS sequence"/>
</dbReference>